<name>A0ACB0LIR2_TRIPR</name>
<evidence type="ECO:0000313" key="1">
    <source>
        <dbReference type="EMBL" id="CAJ2668298.1"/>
    </source>
</evidence>
<dbReference type="Proteomes" id="UP001177021">
    <property type="component" value="Unassembled WGS sequence"/>
</dbReference>
<organism evidence="1 2">
    <name type="scientific">Trifolium pratense</name>
    <name type="common">Red clover</name>
    <dbReference type="NCBI Taxonomy" id="57577"/>
    <lineage>
        <taxon>Eukaryota</taxon>
        <taxon>Viridiplantae</taxon>
        <taxon>Streptophyta</taxon>
        <taxon>Embryophyta</taxon>
        <taxon>Tracheophyta</taxon>
        <taxon>Spermatophyta</taxon>
        <taxon>Magnoliopsida</taxon>
        <taxon>eudicotyledons</taxon>
        <taxon>Gunneridae</taxon>
        <taxon>Pentapetalae</taxon>
        <taxon>rosids</taxon>
        <taxon>fabids</taxon>
        <taxon>Fabales</taxon>
        <taxon>Fabaceae</taxon>
        <taxon>Papilionoideae</taxon>
        <taxon>50 kb inversion clade</taxon>
        <taxon>NPAAA clade</taxon>
        <taxon>Hologalegina</taxon>
        <taxon>IRL clade</taxon>
        <taxon>Trifolieae</taxon>
        <taxon>Trifolium</taxon>
    </lineage>
</organism>
<protein>
    <submittedName>
        <fullName evidence="1">Uncharacterized protein</fullName>
    </submittedName>
</protein>
<reference evidence="1" key="1">
    <citation type="submission" date="2023-10" db="EMBL/GenBank/DDBJ databases">
        <authorList>
            <person name="Rodriguez Cubillos JULIANA M."/>
            <person name="De Vega J."/>
        </authorList>
    </citation>
    <scope>NUCLEOTIDE SEQUENCE</scope>
</reference>
<evidence type="ECO:0000313" key="2">
    <source>
        <dbReference type="Proteomes" id="UP001177021"/>
    </source>
</evidence>
<sequence length="55" mass="6051">MEKTASDVINRMLILLSLACGLWFGSCNMPLPGHVVIYGPPQVAVVCWFLFCVLP</sequence>
<gene>
    <name evidence="1" type="ORF">MILVUS5_LOCUS32716</name>
</gene>
<proteinExistence type="predicted"/>
<keyword evidence="2" id="KW-1185">Reference proteome</keyword>
<dbReference type="EMBL" id="CASHSV030000513">
    <property type="protein sequence ID" value="CAJ2668298.1"/>
    <property type="molecule type" value="Genomic_DNA"/>
</dbReference>
<accession>A0ACB0LIR2</accession>
<comment type="caution">
    <text evidence="1">The sequence shown here is derived from an EMBL/GenBank/DDBJ whole genome shotgun (WGS) entry which is preliminary data.</text>
</comment>